<dbReference type="InterPro" id="IPR053737">
    <property type="entry name" value="Type_II_TA_Toxin"/>
</dbReference>
<accession>A0A6B3LR56</accession>
<keyword evidence="4" id="KW-1185">Reference proteome</keyword>
<dbReference type="Gene3D" id="1.20.120.1870">
    <property type="entry name" value="Fic/DOC protein, Fido domain"/>
    <property type="match status" value="1"/>
</dbReference>
<evidence type="ECO:0000313" key="4">
    <source>
        <dbReference type="Proteomes" id="UP000474777"/>
    </source>
</evidence>
<dbReference type="Pfam" id="PF13310">
    <property type="entry name" value="Virulence_RhuM"/>
    <property type="match status" value="1"/>
</dbReference>
<sequence>MQEESGIGEIFIYETEAGQTTIDVKLQQETVWLTQQQLSDLFGRERSVITKHLKNIFVSGELDEESNVQKMHIPNSDKPVAFYNLDVIISVGYRVNSKRGTQFRIWATNVLRQHLVEGYTINEKRLKEQAQKYNDLKQTVKLLQNVIQRKELNNDESTGLLQVISDYTYALDILDDYDHQRLTIKGTHKKELFRITYESAKDAIQTLKEKFGSSELFGREKDESFQSSLNTIYQTFAGEELYPSLEEKAANLLYFVVKNHSFSDGNKRIAAFLFVWFMEENNLLYDTFGHKRIADNALVALTLLIAESNPLEKDTMVKVIVNLINQQN</sequence>
<feature type="domain" description="Fido" evidence="2">
    <location>
        <begin position="179"/>
        <end position="322"/>
    </location>
</feature>
<proteinExistence type="predicted"/>
<keyword evidence="1" id="KW-0175">Coiled coil</keyword>
<dbReference type="InterPro" id="IPR011204">
    <property type="entry name" value="Virulence_RhuM-like"/>
</dbReference>
<dbReference type="PANTHER" id="PTHR35810:SF1">
    <property type="entry name" value="CYTOPLASMIC PROTEIN"/>
    <property type="match status" value="1"/>
</dbReference>
<evidence type="ECO:0000259" key="2">
    <source>
        <dbReference type="PROSITE" id="PS51459"/>
    </source>
</evidence>
<dbReference type="AlphaFoldDB" id="A0A6B3LR56"/>
<dbReference type="RefSeq" id="WP_163916431.1">
    <property type="nucleotide sequence ID" value="NZ_JAAGWD010000009.1"/>
</dbReference>
<dbReference type="PROSITE" id="PS51459">
    <property type="entry name" value="FIDO"/>
    <property type="match status" value="1"/>
</dbReference>
<protein>
    <submittedName>
        <fullName evidence="3">Cytochrome C biogenesis protein CycH</fullName>
    </submittedName>
</protein>
<dbReference type="SUPFAM" id="SSF140931">
    <property type="entry name" value="Fic-like"/>
    <property type="match status" value="1"/>
</dbReference>
<gene>
    <name evidence="3" type="ORF">GXP69_16710</name>
</gene>
<comment type="caution">
    <text evidence="3">The sequence shown here is derived from an EMBL/GenBank/DDBJ whole genome shotgun (WGS) entry which is preliminary data.</text>
</comment>
<dbReference type="PANTHER" id="PTHR35810">
    <property type="entry name" value="CYTOPLASMIC PROTEIN-RELATED"/>
    <property type="match status" value="1"/>
</dbReference>
<feature type="coiled-coil region" evidence="1">
    <location>
        <begin position="126"/>
        <end position="153"/>
    </location>
</feature>
<dbReference type="Proteomes" id="UP000474777">
    <property type="component" value="Unassembled WGS sequence"/>
</dbReference>
<dbReference type="EMBL" id="JAAGWD010000009">
    <property type="protein sequence ID" value="NEM99342.1"/>
    <property type="molecule type" value="Genomic_DNA"/>
</dbReference>
<reference evidence="3 4" key="1">
    <citation type="submission" date="2020-02" db="EMBL/GenBank/DDBJ databases">
        <authorList>
            <person name="Kim M.K."/>
        </authorList>
    </citation>
    <scope>NUCLEOTIDE SEQUENCE [LARGE SCALE GENOMIC DNA]</scope>
    <source>
        <strain evidence="3 4">BT327</strain>
    </source>
</reference>
<name>A0A6B3LR56_9BACT</name>
<dbReference type="Pfam" id="PF02661">
    <property type="entry name" value="Fic"/>
    <property type="match status" value="1"/>
</dbReference>
<organism evidence="3 4">
    <name type="scientific">Pontibacter burrus</name>
    <dbReference type="NCBI Taxonomy" id="2704466"/>
    <lineage>
        <taxon>Bacteria</taxon>
        <taxon>Pseudomonadati</taxon>
        <taxon>Bacteroidota</taxon>
        <taxon>Cytophagia</taxon>
        <taxon>Cytophagales</taxon>
        <taxon>Hymenobacteraceae</taxon>
        <taxon>Pontibacter</taxon>
    </lineage>
</organism>
<evidence type="ECO:0000256" key="1">
    <source>
        <dbReference type="SAM" id="Coils"/>
    </source>
</evidence>
<dbReference type="InterPro" id="IPR036597">
    <property type="entry name" value="Fido-like_dom_sf"/>
</dbReference>
<evidence type="ECO:0000313" key="3">
    <source>
        <dbReference type="EMBL" id="NEM99342.1"/>
    </source>
</evidence>
<dbReference type="InterPro" id="IPR003812">
    <property type="entry name" value="Fido"/>
</dbReference>